<protein>
    <recommendedName>
        <fullName evidence="1">Pvc16 N-terminal domain-containing protein</fullName>
    </recommendedName>
</protein>
<dbReference type="OrthoDB" id="527247at2"/>
<feature type="domain" description="Pvc16 N-terminal" evidence="1">
    <location>
        <begin position="13"/>
        <end position="187"/>
    </location>
</feature>
<gene>
    <name evidence="2" type="ordered locus">CJA_3056</name>
</gene>
<dbReference type="KEGG" id="cja:CJA_3056"/>
<name>B3PD98_CELJU</name>
<dbReference type="InterPro" id="IPR025351">
    <property type="entry name" value="Pvc16_N"/>
</dbReference>
<dbReference type="eggNOG" id="ENOG5032TMI">
    <property type="taxonomic scope" value="Bacteria"/>
</dbReference>
<dbReference type="AlphaFoldDB" id="B3PD98"/>
<dbReference type="RefSeq" id="WP_012488634.1">
    <property type="nucleotide sequence ID" value="NC_010995.1"/>
</dbReference>
<evidence type="ECO:0000259" key="1">
    <source>
        <dbReference type="Pfam" id="PF14065"/>
    </source>
</evidence>
<keyword evidence="3" id="KW-1185">Reference proteome</keyword>
<proteinExistence type="predicted"/>
<reference evidence="2 3" key="1">
    <citation type="journal article" date="2008" name="J. Bacteriol.">
        <title>Insights into plant cell wall degradation from the genome sequence of the soil bacterium Cellvibrio japonicus.</title>
        <authorList>
            <person name="Deboy R.T."/>
            <person name="Mongodin E.F."/>
            <person name="Fouts D.E."/>
            <person name="Tailford L.E."/>
            <person name="Khouri H."/>
            <person name="Emerson J.B."/>
            <person name="Mohamoud Y."/>
            <person name="Watkins K."/>
            <person name="Henrissat B."/>
            <person name="Gilbert H.J."/>
            <person name="Nelson K.E."/>
        </authorList>
    </citation>
    <scope>NUCLEOTIDE SEQUENCE [LARGE SCALE GENOMIC DNA]</scope>
    <source>
        <strain evidence="2 3">Ueda107</strain>
    </source>
</reference>
<dbReference type="STRING" id="498211.CJA_3056"/>
<evidence type="ECO:0000313" key="3">
    <source>
        <dbReference type="Proteomes" id="UP000001036"/>
    </source>
</evidence>
<sequence>MASYRAVNGVLLSLEHFLTTRMPPELRAGGVNASVKLFGSNTIADAQTGNYLGIYLHRLAIDPHGRSRFFSPQGTDKNTGPAPELPVNLHLLLMASGGSASIEADLLAWAMTALANESRMDASHLTEYDDSWTAKEILTIAPDEITNEDMLRIWDALKVSFTLSMPYVIRTLRLRLNAQMTEGPAVVSRIFPTGVAESVALPRE</sequence>
<dbReference type="EMBL" id="CP000934">
    <property type="protein sequence ID" value="ACE85984.1"/>
    <property type="molecule type" value="Genomic_DNA"/>
</dbReference>
<organism evidence="2 3">
    <name type="scientific">Cellvibrio japonicus (strain Ueda107)</name>
    <name type="common">Pseudomonas fluorescens subsp. cellulosa</name>
    <dbReference type="NCBI Taxonomy" id="498211"/>
    <lineage>
        <taxon>Bacteria</taxon>
        <taxon>Pseudomonadati</taxon>
        <taxon>Pseudomonadota</taxon>
        <taxon>Gammaproteobacteria</taxon>
        <taxon>Cellvibrionales</taxon>
        <taxon>Cellvibrionaceae</taxon>
        <taxon>Cellvibrio</taxon>
    </lineage>
</organism>
<dbReference type="Pfam" id="PF14065">
    <property type="entry name" value="Pvc16_N"/>
    <property type="match status" value="1"/>
</dbReference>
<dbReference type="Proteomes" id="UP000001036">
    <property type="component" value="Chromosome"/>
</dbReference>
<accession>B3PD98</accession>
<evidence type="ECO:0000313" key="2">
    <source>
        <dbReference type="EMBL" id="ACE85984.1"/>
    </source>
</evidence>
<dbReference type="HOGENOM" id="CLU_1377541_0_0_6"/>